<keyword evidence="5" id="KW-0479">Metal-binding</keyword>
<evidence type="ECO:0000313" key="12">
    <source>
        <dbReference type="Proteomes" id="UP000189705"/>
    </source>
</evidence>
<evidence type="ECO:0000256" key="8">
    <source>
        <dbReference type="ARBA" id="ARBA00047571"/>
    </source>
</evidence>
<keyword evidence="7" id="KW-0862">Zinc</keyword>
<dbReference type="Gene3D" id="1.10.220.160">
    <property type="match status" value="1"/>
</dbReference>
<evidence type="ECO:0000259" key="10">
    <source>
        <dbReference type="PROSITE" id="PS50280"/>
    </source>
</evidence>
<accession>A0A3Q0GNC9</accession>
<gene>
    <name evidence="13" type="primary">SMYD3</name>
</gene>
<sequence>MRAPPPLYPQSAPPLYMTTVCCAIDVIYHLAKCMMMISSLKKLADLGRCHIPARKLVAELASASCRQWLTPAQACKGGPSWLALHRNENLLRCSQCKIARYCGKRCQKEDWQDHKRECKCLKSIEPNIPPDSVRLVGRIVFKLLRESGCPSEKLYTLADLQSNIEKLSEEMKEGLGHLAQTLQLYLKAEVQDASQLSPAIDIFQIFAKVSPCYLLLSAYFWSCCSSWNTSVLDSHCSCIAGQATVLLHSWRFCLTDFIKVTCNCFTISNGEMQDVGVGLYPSMSLLNHSCDPNCVIVFEGYQLLLRSVREIQIGEELTISYIESLMPSNERQKQLKRQYCFECDCLQCQTQNKDADMLAGEEQAWKESRDAVTKVKNLKSPEEWEQVLVTCQTLLNNNADRLPDTNIYQLKLLDCAMDACINLGLWEQALHYGNRTLEPYRFYYPSFHPLRAVQMMRVAKLQCSQDMFHQALETLKQAYNIMKVTHGTDHSLVQTLMELKEQCETGMRAQ</sequence>
<organism evidence="12 13">
    <name type="scientific">Alligator sinensis</name>
    <name type="common">Chinese alligator</name>
    <dbReference type="NCBI Taxonomy" id="38654"/>
    <lineage>
        <taxon>Eukaryota</taxon>
        <taxon>Metazoa</taxon>
        <taxon>Chordata</taxon>
        <taxon>Craniata</taxon>
        <taxon>Vertebrata</taxon>
        <taxon>Euteleostomi</taxon>
        <taxon>Archelosauria</taxon>
        <taxon>Archosauria</taxon>
        <taxon>Crocodylia</taxon>
        <taxon>Alligatoridae</taxon>
        <taxon>Alligatorinae</taxon>
        <taxon>Alligator</taxon>
    </lineage>
</organism>
<keyword evidence="3" id="KW-0808">Transferase</keyword>
<keyword evidence="2" id="KW-0489">Methyltransferase</keyword>
<dbReference type="InParanoid" id="A0A3Q0GNC9"/>
<dbReference type="Pfam" id="PF00856">
    <property type="entry name" value="SET"/>
    <property type="match status" value="1"/>
</dbReference>
<dbReference type="SMART" id="SM00317">
    <property type="entry name" value="SET"/>
    <property type="match status" value="1"/>
</dbReference>
<comment type="catalytic activity">
    <reaction evidence="8">
        <text>L-lysyl(4)-[histone H3] + 3 S-adenosyl-L-methionine = N(6),N(6),N(6)-trimethyl-L-lysyl(4)-[histone H3] + 3 S-adenosyl-L-homocysteine + 3 H(+)</text>
        <dbReference type="Rhea" id="RHEA:60260"/>
        <dbReference type="Rhea" id="RHEA-COMP:15537"/>
        <dbReference type="Rhea" id="RHEA-COMP:15547"/>
        <dbReference type="ChEBI" id="CHEBI:15378"/>
        <dbReference type="ChEBI" id="CHEBI:29969"/>
        <dbReference type="ChEBI" id="CHEBI:57856"/>
        <dbReference type="ChEBI" id="CHEBI:59789"/>
        <dbReference type="ChEBI" id="CHEBI:61961"/>
        <dbReference type="EC" id="2.1.1.354"/>
    </reaction>
</comment>
<evidence type="ECO:0000259" key="11">
    <source>
        <dbReference type="PROSITE" id="PS50865"/>
    </source>
</evidence>
<evidence type="ECO:0000256" key="6">
    <source>
        <dbReference type="ARBA" id="ARBA00022771"/>
    </source>
</evidence>
<evidence type="ECO:0000256" key="1">
    <source>
        <dbReference type="ARBA" id="ARBA00012182"/>
    </source>
</evidence>
<feature type="domain" description="SET" evidence="10">
    <location>
        <begin position="94"/>
        <end position="322"/>
    </location>
</feature>
<dbReference type="GO" id="GO:0008270">
    <property type="term" value="F:zinc ion binding"/>
    <property type="evidence" value="ECO:0007669"/>
    <property type="project" value="UniProtKB-KW"/>
</dbReference>
<dbReference type="Gene3D" id="2.170.270.10">
    <property type="entry name" value="SET domain"/>
    <property type="match status" value="1"/>
</dbReference>
<dbReference type="InterPro" id="IPR050869">
    <property type="entry name" value="H3K4_H4K5_MeTrfase"/>
</dbReference>
<dbReference type="Pfam" id="PF01753">
    <property type="entry name" value="zf-MYND"/>
    <property type="match status" value="1"/>
</dbReference>
<dbReference type="RefSeq" id="XP_025060922.1">
    <property type="nucleotide sequence ID" value="XM_025205137.1"/>
</dbReference>
<dbReference type="FunFam" id="2.170.270.10:FF:000013">
    <property type="entry name" value="Histone-lysine N-methyltransferase SMYD1 isoform 1"/>
    <property type="match status" value="1"/>
</dbReference>
<evidence type="ECO:0000256" key="3">
    <source>
        <dbReference type="ARBA" id="ARBA00022679"/>
    </source>
</evidence>
<dbReference type="SUPFAM" id="SSF48452">
    <property type="entry name" value="TPR-like"/>
    <property type="match status" value="1"/>
</dbReference>
<dbReference type="Gene3D" id="1.25.40.970">
    <property type="match status" value="1"/>
</dbReference>
<dbReference type="InterPro" id="IPR001214">
    <property type="entry name" value="SET_dom"/>
</dbReference>
<name>A0A3Q0GNC9_ALLSI</name>
<dbReference type="SUPFAM" id="SSF144232">
    <property type="entry name" value="HIT/MYND zinc finger-like"/>
    <property type="match status" value="1"/>
</dbReference>
<dbReference type="PANTHER" id="PTHR12197">
    <property type="entry name" value="HISTONE-LYSINE N-METHYLTRANSFERASE SMYD"/>
    <property type="match status" value="1"/>
</dbReference>
<dbReference type="Gene3D" id="6.10.140.2220">
    <property type="match status" value="1"/>
</dbReference>
<dbReference type="FunFam" id="1.25.40.970:FF:000003">
    <property type="entry name" value="Histone-lysine N-methyltransferase SMYD3"/>
    <property type="match status" value="1"/>
</dbReference>
<dbReference type="InterPro" id="IPR046341">
    <property type="entry name" value="SET_dom_sf"/>
</dbReference>
<dbReference type="InterPro" id="IPR002893">
    <property type="entry name" value="Znf_MYND"/>
</dbReference>
<keyword evidence="12" id="KW-1185">Reference proteome</keyword>
<dbReference type="AlphaFoldDB" id="A0A3Q0GNC9"/>
<dbReference type="Gene3D" id="1.25.40.10">
    <property type="entry name" value="Tetratricopeptide repeat domain"/>
    <property type="match status" value="1"/>
</dbReference>
<dbReference type="GO" id="GO:0140999">
    <property type="term" value="F:histone H3K4 trimethyltransferase activity"/>
    <property type="evidence" value="ECO:0007669"/>
    <property type="project" value="UniProtKB-EC"/>
</dbReference>
<dbReference type="GeneID" id="102381556"/>
<reference evidence="13" key="1">
    <citation type="submission" date="2025-08" db="UniProtKB">
        <authorList>
            <consortium name="RefSeq"/>
        </authorList>
    </citation>
    <scope>IDENTIFICATION</scope>
</reference>
<dbReference type="PROSITE" id="PS50865">
    <property type="entry name" value="ZF_MYND_2"/>
    <property type="match status" value="1"/>
</dbReference>
<dbReference type="KEGG" id="asn:102381556"/>
<dbReference type="PANTHER" id="PTHR12197:SF288">
    <property type="entry name" value="HISTONE-LYSINE N-METHYLTRANSFERASE SMYD3"/>
    <property type="match status" value="1"/>
</dbReference>
<proteinExistence type="predicted"/>
<evidence type="ECO:0000256" key="5">
    <source>
        <dbReference type="ARBA" id="ARBA00022723"/>
    </source>
</evidence>
<evidence type="ECO:0000313" key="13">
    <source>
        <dbReference type="RefSeq" id="XP_025060922.1"/>
    </source>
</evidence>
<dbReference type="STRING" id="38654.A0A3Q0GNC9"/>
<dbReference type="CTD" id="64754"/>
<dbReference type="PROSITE" id="PS50280">
    <property type="entry name" value="SET"/>
    <property type="match status" value="1"/>
</dbReference>
<evidence type="ECO:0000256" key="7">
    <source>
        <dbReference type="ARBA" id="ARBA00022833"/>
    </source>
</evidence>
<dbReference type="InterPro" id="IPR011990">
    <property type="entry name" value="TPR-like_helical_dom_sf"/>
</dbReference>
<dbReference type="SUPFAM" id="SSF82199">
    <property type="entry name" value="SET domain"/>
    <property type="match status" value="1"/>
</dbReference>
<protein>
    <recommendedName>
        <fullName evidence="1">[histone H3]-lysine(4) N-trimethyltransferase</fullName>
        <ecNumber evidence="1">2.1.1.354</ecNumber>
    </recommendedName>
</protein>
<evidence type="ECO:0000256" key="4">
    <source>
        <dbReference type="ARBA" id="ARBA00022691"/>
    </source>
</evidence>
<keyword evidence="4" id="KW-0949">S-adenosyl-L-methionine</keyword>
<dbReference type="GO" id="GO:0032259">
    <property type="term" value="P:methylation"/>
    <property type="evidence" value="ECO:0007669"/>
    <property type="project" value="UniProtKB-KW"/>
</dbReference>
<keyword evidence="6 9" id="KW-0863">Zinc-finger</keyword>
<dbReference type="GO" id="GO:0005634">
    <property type="term" value="C:nucleus"/>
    <property type="evidence" value="ECO:0007669"/>
    <property type="project" value="TreeGrafter"/>
</dbReference>
<dbReference type="Proteomes" id="UP000189705">
    <property type="component" value="Unplaced"/>
</dbReference>
<evidence type="ECO:0000256" key="9">
    <source>
        <dbReference type="PROSITE-ProRule" id="PRU00134"/>
    </source>
</evidence>
<evidence type="ECO:0000256" key="2">
    <source>
        <dbReference type="ARBA" id="ARBA00022603"/>
    </source>
</evidence>
<dbReference type="EC" id="2.1.1.354" evidence="1"/>
<feature type="domain" description="MYND-type" evidence="11">
    <location>
        <begin position="62"/>
        <end position="118"/>
    </location>
</feature>